<dbReference type="PANTHER" id="PTHR37946:SF1">
    <property type="entry name" value="SLL1969 PROTEIN"/>
    <property type="match status" value="1"/>
</dbReference>
<evidence type="ECO:0000259" key="1">
    <source>
        <dbReference type="Pfam" id="PF07819"/>
    </source>
</evidence>
<dbReference type="AlphaFoldDB" id="A0A6B3SJU3"/>
<dbReference type="EMBL" id="JAAIVB010000026">
    <property type="protein sequence ID" value="NEX61023.1"/>
    <property type="molecule type" value="Genomic_DNA"/>
</dbReference>
<keyword evidence="3" id="KW-1185">Reference proteome</keyword>
<dbReference type="PANTHER" id="PTHR37946">
    <property type="entry name" value="SLL1969 PROTEIN"/>
    <property type="match status" value="1"/>
</dbReference>
<dbReference type="RefSeq" id="WP_163961836.1">
    <property type="nucleotide sequence ID" value="NZ_JAAIVB010000026.1"/>
</dbReference>
<sequence length="410" mass="44278">MSSLRRILSAEWQSYADLLGLAVDGIADVVEEIHCAIPLGPVARQKEVQSRANGIAGLAYRAVHGINGVTVAVVRSALATASRAQNAGLLPSRPDNPASLEHASESLTAVLNGVIGDRLAAKGSALAITMQIRARGVPVPITADALANAYAGASGRLVLMVHGLCMNDLQWRRHNHDHGEALARDLGLTPLYLHYNTGRHIHENGLDLACLLERLTAAWPCPVDEINIVGHSMGGLVARSAVHHARESGKEWPERLERMVFLGTPHHGAPLERIGSRVNAWIESAPYLSALARLGDVRSNGITDLYDGAVCAPDAAQEITGASRRAVHVPLPKSVRCHAIAATLGQKQGDWRDLMLGDGLVPLDSALGRHQDKRLALQFSRRQWTAHATGHLDLLSDTKVYKRIRTWFSR</sequence>
<proteinExistence type="predicted"/>
<name>A0A6B3SJU3_9BURK</name>
<protein>
    <submittedName>
        <fullName evidence="2">Alpha/beta hydrolase</fullName>
    </submittedName>
</protein>
<dbReference type="InterPro" id="IPR012908">
    <property type="entry name" value="PGAP1-ab_dom-like"/>
</dbReference>
<dbReference type="Proteomes" id="UP000482155">
    <property type="component" value="Unassembled WGS sequence"/>
</dbReference>
<keyword evidence="2" id="KW-0378">Hydrolase</keyword>
<organism evidence="2 3">
    <name type="scientific">Noviherbaspirillum galbum</name>
    <dbReference type="NCBI Taxonomy" id="2709383"/>
    <lineage>
        <taxon>Bacteria</taxon>
        <taxon>Pseudomonadati</taxon>
        <taxon>Pseudomonadota</taxon>
        <taxon>Betaproteobacteria</taxon>
        <taxon>Burkholderiales</taxon>
        <taxon>Oxalobacteraceae</taxon>
        <taxon>Noviherbaspirillum</taxon>
    </lineage>
</organism>
<gene>
    <name evidence="2" type="ORF">G3574_08035</name>
</gene>
<evidence type="ECO:0000313" key="3">
    <source>
        <dbReference type="Proteomes" id="UP000482155"/>
    </source>
</evidence>
<dbReference type="Pfam" id="PF07819">
    <property type="entry name" value="PGAP1"/>
    <property type="match status" value="1"/>
</dbReference>
<dbReference type="Gene3D" id="3.40.50.1820">
    <property type="entry name" value="alpha/beta hydrolase"/>
    <property type="match status" value="1"/>
</dbReference>
<comment type="caution">
    <text evidence="2">The sequence shown here is derived from an EMBL/GenBank/DDBJ whole genome shotgun (WGS) entry which is preliminary data.</text>
</comment>
<dbReference type="GO" id="GO:0016788">
    <property type="term" value="F:hydrolase activity, acting on ester bonds"/>
    <property type="evidence" value="ECO:0007669"/>
    <property type="project" value="InterPro"/>
</dbReference>
<evidence type="ECO:0000313" key="2">
    <source>
        <dbReference type="EMBL" id="NEX61023.1"/>
    </source>
</evidence>
<reference evidence="2 3" key="1">
    <citation type="submission" date="2020-02" db="EMBL/GenBank/DDBJ databases">
        <authorList>
            <person name="Kim M.K."/>
        </authorList>
    </citation>
    <scope>NUCLEOTIDE SEQUENCE [LARGE SCALE GENOMIC DNA]</scope>
    <source>
        <strain evidence="2 3">17J57-3</strain>
    </source>
</reference>
<dbReference type="InterPro" id="IPR029058">
    <property type="entry name" value="AB_hydrolase_fold"/>
</dbReference>
<feature type="domain" description="GPI inositol-deacylase PGAP1-like alpha/beta" evidence="1">
    <location>
        <begin position="154"/>
        <end position="314"/>
    </location>
</feature>
<accession>A0A6B3SJU3</accession>
<dbReference type="SUPFAM" id="SSF53474">
    <property type="entry name" value="alpha/beta-Hydrolases"/>
    <property type="match status" value="1"/>
</dbReference>